<feature type="transmembrane region" description="Helical" evidence="1">
    <location>
        <begin position="398"/>
        <end position="415"/>
    </location>
</feature>
<feature type="transmembrane region" description="Helical" evidence="1">
    <location>
        <begin position="298"/>
        <end position="315"/>
    </location>
</feature>
<keyword evidence="3" id="KW-1185">Reference proteome</keyword>
<keyword evidence="1" id="KW-1133">Transmembrane helix</keyword>
<protein>
    <recommendedName>
        <fullName evidence="4">Glycosyltransferase RgtA/B/C/D-like domain-containing protein</fullName>
    </recommendedName>
</protein>
<feature type="transmembrane region" description="Helical" evidence="1">
    <location>
        <begin position="217"/>
        <end position="250"/>
    </location>
</feature>
<feature type="transmembrane region" description="Helical" evidence="1">
    <location>
        <begin position="421"/>
        <end position="441"/>
    </location>
</feature>
<name>A0A170PK31_9CHLR</name>
<proteinExistence type="predicted"/>
<dbReference type="AlphaFoldDB" id="A0A170PK31"/>
<evidence type="ECO:0008006" key="4">
    <source>
        <dbReference type="Google" id="ProtNLM"/>
    </source>
</evidence>
<reference evidence="2" key="1">
    <citation type="submission" date="2016-01" db="EMBL/GenBank/DDBJ databases">
        <authorList>
            <person name="Mcilroy J.S."/>
            <person name="Karst M S."/>
            <person name="Albertsen M."/>
        </authorList>
    </citation>
    <scope>NUCLEOTIDE SEQUENCE</scope>
    <source>
        <strain evidence="2">Cfx-K</strain>
    </source>
</reference>
<feature type="transmembrane region" description="Helical" evidence="1">
    <location>
        <begin position="127"/>
        <end position="149"/>
    </location>
</feature>
<keyword evidence="1" id="KW-0472">Membrane</keyword>
<accession>A0A170PK31</accession>
<gene>
    <name evidence="2" type="ORF">CFX0092_B0779</name>
</gene>
<dbReference type="KEGG" id="pbf:CFX0092_B0779"/>
<evidence type="ECO:0000313" key="2">
    <source>
        <dbReference type="EMBL" id="CUS06313.1"/>
    </source>
</evidence>
<keyword evidence="1" id="KW-0812">Transmembrane</keyword>
<dbReference type="RefSeq" id="WP_095045601.1">
    <property type="nucleotide sequence ID" value="NZ_LN890656.1"/>
</dbReference>
<feature type="transmembrane region" description="Helical" evidence="1">
    <location>
        <begin position="365"/>
        <end position="386"/>
    </location>
</feature>
<sequence length="453" mass="48931">MSIRRRWLLIVAVVLLAVGLRALAVQRLPLDFDEPVYFEAGYAYAEAIRAGDLRQLVSNDPTPEHPGLVKLLYAAVFLRHPPLPAGVPIGDTAAAGTTFEAWAANPANRPALDQINAIFLGSRRASALFGVLHVLLLALVSPAAGALLAVHTYTVKYTAQIYLEALPMLTASVAVLAYMRALAVSAGEQGGRGAVEQENAPLHSSSPLHPRSPAPLLFWWTLSAVALGLTAAGKYVYAVAGLAIAADYLWRWLSGRRAGVQGGWGAGEQGRKGAGEQGRATEAAISPAPLHPRSPAPLLPLLAWGTLALLVFYAANPYLWTDPFGRLIDSILFHAAFSQGEHVAQSGYPWWQPFVWLFTAQPATWHPGAIVTPLDTVTAALGVIGLRPQWLSQGGRGRVIVLWWGMGLLFLLLWSTKWPQYSLIMTAPMCLCAAAGLRWLWSRLPEEMWGRTA</sequence>
<dbReference type="Proteomes" id="UP000215027">
    <property type="component" value="Chromosome II"/>
</dbReference>
<evidence type="ECO:0000256" key="1">
    <source>
        <dbReference type="SAM" id="Phobius"/>
    </source>
</evidence>
<feature type="transmembrane region" description="Helical" evidence="1">
    <location>
        <begin position="161"/>
        <end position="179"/>
    </location>
</feature>
<evidence type="ECO:0000313" key="3">
    <source>
        <dbReference type="Proteomes" id="UP000215027"/>
    </source>
</evidence>
<dbReference type="OrthoDB" id="165958at2"/>
<organism evidence="2 3">
    <name type="scientific">Candidatus Promineifilum breve</name>
    <dbReference type="NCBI Taxonomy" id="1806508"/>
    <lineage>
        <taxon>Bacteria</taxon>
        <taxon>Bacillati</taxon>
        <taxon>Chloroflexota</taxon>
        <taxon>Ardenticatenia</taxon>
        <taxon>Candidatus Promineifilales</taxon>
        <taxon>Candidatus Promineifilaceae</taxon>
        <taxon>Candidatus Promineifilum</taxon>
    </lineage>
</organism>
<dbReference type="EMBL" id="LN890656">
    <property type="protein sequence ID" value="CUS06313.1"/>
    <property type="molecule type" value="Genomic_DNA"/>
</dbReference>